<evidence type="ECO:0000313" key="2">
    <source>
        <dbReference type="EMBL" id="BBH26636.1"/>
    </source>
</evidence>
<protein>
    <submittedName>
        <fullName evidence="2">Uncharacterized protein</fullName>
    </submittedName>
</protein>
<dbReference type="OrthoDB" id="1654105at2"/>
<gene>
    <name evidence="2" type="ORF">SG0102_15700</name>
</gene>
<dbReference type="InParanoid" id="A0A3G9J7F7"/>
<dbReference type="RefSeq" id="WP_125119479.1">
    <property type="nucleotide sequence ID" value="NZ_AP019309.1"/>
</dbReference>
<keyword evidence="3" id="KW-1185">Reference proteome</keyword>
<name>A0A3G9J7F7_9FIRM</name>
<feature type="transmembrane region" description="Helical" evidence="1">
    <location>
        <begin position="13"/>
        <end position="34"/>
    </location>
</feature>
<dbReference type="Proteomes" id="UP000268059">
    <property type="component" value="Chromosome"/>
</dbReference>
<dbReference type="KEGG" id="ebm:SG0102_15700"/>
<keyword evidence="1" id="KW-1133">Transmembrane helix</keyword>
<dbReference type="EMBL" id="AP019309">
    <property type="protein sequence ID" value="BBH26636.1"/>
    <property type="molecule type" value="Genomic_DNA"/>
</dbReference>
<evidence type="ECO:0000256" key="1">
    <source>
        <dbReference type="SAM" id="Phobius"/>
    </source>
</evidence>
<dbReference type="AlphaFoldDB" id="A0A3G9J7F7"/>
<reference evidence="2 3" key="1">
    <citation type="submission" date="2018-11" db="EMBL/GenBank/DDBJ databases">
        <title>Novel Erysipelotrichaceae bacterium isolated from small intestine of a swine.</title>
        <authorList>
            <person name="Kim J.S."/>
            <person name="Choe H."/>
            <person name="Lee Y.R."/>
            <person name="Kim K.M."/>
            <person name="Park D.S."/>
        </authorList>
    </citation>
    <scope>NUCLEOTIDE SEQUENCE [LARGE SCALE GENOMIC DNA]</scope>
    <source>
        <strain evidence="2 3">SG0102</strain>
    </source>
</reference>
<sequence length="71" mass="7869">MLNNTKGSTLIEALFAFSIYVVVLVMFVSLMTTLNKTSVTLAKKQKETIQYEESYGDEGGDAKSMLEKALK</sequence>
<keyword evidence="1" id="KW-0472">Membrane</keyword>
<organism evidence="2 3">
    <name type="scientific">Intestinibaculum porci</name>
    <dbReference type="NCBI Taxonomy" id="2487118"/>
    <lineage>
        <taxon>Bacteria</taxon>
        <taxon>Bacillati</taxon>
        <taxon>Bacillota</taxon>
        <taxon>Erysipelotrichia</taxon>
        <taxon>Erysipelotrichales</taxon>
        <taxon>Erysipelotrichaceae</taxon>
        <taxon>Intestinibaculum</taxon>
    </lineage>
</organism>
<proteinExistence type="predicted"/>
<evidence type="ECO:0000313" key="3">
    <source>
        <dbReference type="Proteomes" id="UP000268059"/>
    </source>
</evidence>
<keyword evidence="1" id="KW-0812">Transmembrane</keyword>
<accession>A0A3G9J7F7</accession>